<keyword evidence="11" id="KW-1185">Reference proteome</keyword>
<dbReference type="SUPFAM" id="SSF52113">
    <property type="entry name" value="BRCT domain"/>
    <property type="match status" value="1"/>
</dbReference>
<dbReference type="InterPro" id="IPR036420">
    <property type="entry name" value="BRCT_dom_sf"/>
</dbReference>
<reference evidence="10 11" key="1">
    <citation type="submission" date="2023-09" db="EMBL/GenBank/DDBJ databases">
        <title>Genomes of two closely related lineages of the louse Polyplax serrata with different host specificities.</title>
        <authorList>
            <person name="Martinu J."/>
            <person name="Tarabai H."/>
            <person name="Stefka J."/>
            <person name="Hypsa V."/>
        </authorList>
    </citation>
    <scope>NUCLEOTIDE SEQUENCE [LARGE SCALE GENOMIC DNA]</scope>
    <source>
        <strain evidence="10">98ZLc_SE</strain>
    </source>
</reference>
<protein>
    <recommendedName>
        <fullName evidence="9">FHA domain-containing protein</fullName>
    </recommendedName>
</protein>
<evidence type="ECO:0000313" key="10">
    <source>
        <dbReference type="EMBL" id="KAK6637913.1"/>
    </source>
</evidence>
<dbReference type="SMART" id="SM00240">
    <property type="entry name" value="FHA"/>
    <property type="match status" value="1"/>
</dbReference>
<dbReference type="InterPro" id="IPR000253">
    <property type="entry name" value="FHA_dom"/>
</dbReference>
<accession>A0ABR1B810</accession>
<comment type="caution">
    <text evidence="10">The sequence shown here is derived from an EMBL/GenBank/DDBJ whole genome shotgun (WGS) entry which is preliminary data.</text>
</comment>
<evidence type="ECO:0000256" key="7">
    <source>
        <dbReference type="ARBA" id="ARBA00044757"/>
    </source>
</evidence>
<dbReference type="InterPro" id="IPR032429">
    <property type="entry name" value="Nibrin_BRCT2"/>
</dbReference>
<evidence type="ECO:0000256" key="2">
    <source>
        <dbReference type="ARBA" id="ARBA00004286"/>
    </source>
</evidence>
<evidence type="ECO:0000256" key="4">
    <source>
        <dbReference type="ARBA" id="ARBA00022763"/>
    </source>
</evidence>
<dbReference type="PANTHER" id="PTHR12162:SF0">
    <property type="entry name" value="NIBRIN"/>
    <property type="match status" value="1"/>
</dbReference>
<dbReference type="InterPro" id="IPR043014">
    <property type="entry name" value="Nibrin_BRCT2_sf"/>
</dbReference>
<evidence type="ECO:0000256" key="1">
    <source>
        <dbReference type="ARBA" id="ARBA00004123"/>
    </source>
</evidence>
<dbReference type="InterPro" id="IPR040227">
    <property type="entry name" value="Nibrin-rel"/>
</dbReference>
<feature type="domain" description="FHA" evidence="9">
    <location>
        <begin position="22"/>
        <end position="82"/>
    </location>
</feature>
<keyword evidence="4" id="KW-0227">DNA damage</keyword>
<dbReference type="EMBL" id="JAWJWF010000002">
    <property type="protein sequence ID" value="KAK6637913.1"/>
    <property type="molecule type" value="Genomic_DNA"/>
</dbReference>
<evidence type="ECO:0000256" key="8">
    <source>
        <dbReference type="SAM" id="MobiDB-lite"/>
    </source>
</evidence>
<comment type="similarity">
    <text evidence="7">Belongs to the Nibrin family.</text>
</comment>
<comment type="subcellular location">
    <subcellularLocation>
        <location evidence="2">Chromosome</location>
    </subcellularLocation>
    <subcellularLocation>
        <location evidence="1">Nucleus</location>
    </subcellularLocation>
</comment>
<keyword evidence="6" id="KW-0539">Nucleus</keyword>
<gene>
    <name evidence="10" type="ORF">RUM44_008335</name>
</gene>
<feature type="region of interest" description="Disordered" evidence="8">
    <location>
        <begin position="494"/>
        <end position="522"/>
    </location>
</feature>
<proteinExistence type="inferred from homology"/>
<dbReference type="InterPro" id="IPR008984">
    <property type="entry name" value="SMAD_FHA_dom_sf"/>
</dbReference>
<dbReference type="Pfam" id="PF00498">
    <property type="entry name" value="FHA"/>
    <property type="match status" value="1"/>
</dbReference>
<evidence type="ECO:0000313" key="11">
    <source>
        <dbReference type="Proteomes" id="UP001359485"/>
    </source>
</evidence>
<dbReference type="Gene3D" id="3.40.50.10980">
    <property type="entry name" value="Nibrin, BRCT2 domain"/>
    <property type="match status" value="1"/>
</dbReference>
<evidence type="ECO:0000256" key="3">
    <source>
        <dbReference type="ARBA" id="ARBA00022454"/>
    </source>
</evidence>
<dbReference type="Gene3D" id="2.60.200.20">
    <property type="match status" value="1"/>
</dbReference>
<dbReference type="SUPFAM" id="SSF49879">
    <property type="entry name" value="SMAD/FHA domain"/>
    <property type="match status" value="1"/>
</dbReference>
<dbReference type="CDD" id="cd22667">
    <property type="entry name" value="FHA_NBN"/>
    <property type="match status" value="1"/>
</dbReference>
<dbReference type="CDD" id="cd17741">
    <property type="entry name" value="BRCT_nibrin"/>
    <property type="match status" value="1"/>
</dbReference>
<dbReference type="Proteomes" id="UP001359485">
    <property type="component" value="Unassembled WGS sequence"/>
</dbReference>
<dbReference type="PROSITE" id="PS50006">
    <property type="entry name" value="FHA_DOMAIN"/>
    <property type="match status" value="1"/>
</dbReference>
<keyword evidence="5" id="KW-0234">DNA repair</keyword>
<dbReference type="Gene3D" id="3.40.50.10190">
    <property type="entry name" value="BRCT domain"/>
    <property type="match status" value="1"/>
</dbReference>
<evidence type="ECO:0000259" key="9">
    <source>
        <dbReference type="PROSITE" id="PS50006"/>
    </source>
</evidence>
<dbReference type="PANTHER" id="PTHR12162">
    <property type="entry name" value="NIBRIN-RELATED"/>
    <property type="match status" value="1"/>
</dbReference>
<name>A0ABR1B810_POLSC</name>
<dbReference type="Pfam" id="PF16508">
    <property type="entry name" value="NIBRIN_BRCT_II"/>
    <property type="match status" value="1"/>
</dbReference>
<keyword evidence="3" id="KW-0158">Chromosome</keyword>
<sequence>MWKLEKLNGGSANYLITENRSYVVGRKNCDIAIEDDSSVSRKHCTIHIARKKDCRFPVGTATGVWVVDDNSKFGTHVRAGNQWEKLTGGKEKHVTHGTIIRFGLLESIWSVEYVPVIACTSGLENAEKREVFNKLKMIDGELRNTWSSDCTLSIVSEITLTVKVVLSLINGTPIVTVAYLNKIVECIKNQSPLPDLKDYRPAIKETVLDASLVSLDPAVTRKNLFKSLVFVFPTKKQLEILQEVVLSAGGKADLLNLNERWDKLGATNVVLIQLPSNKSNIPDEIIKKLEEITDYLKKKFNKRVIPESEIAQAIAYSSTTKYCNTMNSKRCITMPEYKEPELGDILEEETPDVATFPIREPCVIPCSSTYSQDDFSLEGQEHLRAKRNRSPDQGGPSSKFRKSEIELIESSSNKKDASVRNKQKTSINKLLNEIGGTRRSSTTSSIEPVESIPENIVEHTKPNDNVSEPEKSPYGIFTEDPNVFWGITVPQNNQNKRKLSKENSANENETTKRMRLPSESSDVEILPLSSDNIRKRVQDLQPQRIKEEPIEDFFERDKTESFSSSTLANLNNTFFSLNLISSIYLKADGSLIDPPSDLVNVKKFKKQKILSVRDNPEQVDEDVSGDGWIEVHPVQNSDNSFY</sequence>
<evidence type="ECO:0000256" key="5">
    <source>
        <dbReference type="ARBA" id="ARBA00023204"/>
    </source>
</evidence>
<feature type="region of interest" description="Disordered" evidence="8">
    <location>
        <begin position="383"/>
        <end position="422"/>
    </location>
</feature>
<evidence type="ECO:0000256" key="6">
    <source>
        <dbReference type="ARBA" id="ARBA00023242"/>
    </source>
</evidence>
<organism evidence="10 11">
    <name type="scientific">Polyplax serrata</name>
    <name type="common">Common mouse louse</name>
    <dbReference type="NCBI Taxonomy" id="468196"/>
    <lineage>
        <taxon>Eukaryota</taxon>
        <taxon>Metazoa</taxon>
        <taxon>Ecdysozoa</taxon>
        <taxon>Arthropoda</taxon>
        <taxon>Hexapoda</taxon>
        <taxon>Insecta</taxon>
        <taxon>Pterygota</taxon>
        <taxon>Neoptera</taxon>
        <taxon>Paraneoptera</taxon>
        <taxon>Psocodea</taxon>
        <taxon>Troctomorpha</taxon>
        <taxon>Phthiraptera</taxon>
        <taxon>Anoplura</taxon>
        <taxon>Polyplacidae</taxon>
        <taxon>Polyplax</taxon>
    </lineage>
</organism>